<feature type="region of interest" description="Disordered" evidence="1">
    <location>
        <begin position="20"/>
        <end position="64"/>
    </location>
</feature>
<reference evidence="2 3" key="1">
    <citation type="journal article" date="2018" name="Front. Plant Sci.">
        <title>Red Clover (Trifolium pratense) and Zigzag Clover (T. medium) - A Picture of Genomic Similarities and Differences.</title>
        <authorList>
            <person name="Dluhosova J."/>
            <person name="Istvanek J."/>
            <person name="Nedelnik J."/>
            <person name="Repkova J."/>
        </authorList>
    </citation>
    <scope>NUCLEOTIDE SEQUENCE [LARGE SCALE GENOMIC DNA]</scope>
    <source>
        <strain evidence="3">cv. 10/8</strain>
        <tissue evidence="2">Leaf</tissue>
    </source>
</reference>
<evidence type="ECO:0000313" key="3">
    <source>
        <dbReference type="Proteomes" id="UP000265520"/>
    </source>
</evidence>
<protein>
    <submittedName>
        <fullName evidence="2">Uncharacterized protein</fullName>
    </submittedName>
</protein>
<proteinExistence type="predicted"/>
<keyword evidence="3" id="KW-1185">Reference proteome</keyword>
<dbReference type="AlphaFoldDB" id="A0A392T094"/>
<evidence type="ECO:0000313" key="2">
    <source>
        <dbReference type="EMBL" id="MCI54192.1"/>
    </source>
</evidence>
<accession>A0A392T094</accession>
<feature type="compositionally biased region" description="Basic and acidic residues" evidence="1">
    <location>
        <begin position="55"/>
        <end position="64"/>
    </location>
</feature>
<dbReference type="EMBL" id="LXQA010475578">
    <property type="protein sequence ID" value="MCI54192.1"/>
    <property type="molecule type" value="Genomic_DNA"/>
</dbReference>
<comment type="caution">
    <text evidence="2">The sequence shown here is derived from an EMBL/GenBank/DDBJ whole genome shotgun (WGS) entry which is preliminary data.</text>
</comment>
<feature type="non-terminal residue" evidence="2">
    <location>
        <position position="84"/>
    </location>
</feature>
<organism evidence="2 3">
    <name type="scientific">Trifolium medium</name>
    <dbReference type="NCBI Taxonomy" id="97028"/>
    <lineage>
        <taxon>Eukaryota</taxon>
        <taxon>Viridiplantae</taxon>
        <taxon>Streptophyta</taxon>
        <taxon>Embryophyta</taxon>
        <taxon>Tracheophyta</taxon>
        <taxon>Spermatophyta</taxon>
        <taxon>Magnoliopsida</taxon>
        <taxon>eudicotyledons</taxon>
        <taxon>Gunneridae</taxon>
        <taxon>Pentapetalae</taxon>
        <taxon>rosids</taxon>
        <taxon>fabids</taxon>
        <taxon>Fabales</taxon>
        <taxon>Fabaceae</taxon>
        <taxon>Papilionoideae</taxon>
        <taxon>50 kb inversion clade</taxon>
        <taxon>NPAAA clade</taxon>
        <taxon>Hologalegina</taxon>
        <taxon>IRL clade</taxon>
        <taxon>Trifolieae</taxon>
        <taxon>Trifolium</taxon>
    </lineage>
</organism>
<name>A0A392T094_9FABA</name>
<dbReference type="Proteomes" id="UP000265520">
    <property type="component" value="Unassembled WGS sequence"/>
</dbReference>
<evidence type="ECO:0000256" key="1">
    <source>
        <dbReference type="SAM" id="MobiDB-lite"/>
    </source>
</evidence>
<feature type="compositionally biased region" description="Low complexity" evidence="1">
    <location>
        <begin position="20"/>
        <end position="40"/>
    </location>
</feature>
<feature type="compositionally biased region" description="Polar residues" evidence="1">
    <location>
        <begin position="41"/>
        <end position="54"/>
    </location>
</feature>
<sequence length="84" mass="10067">MSYFQYPYMAATAQGQYPQQMYPMPAPQQPLMMPQQNHQQRPTGYQQKNQSEPRNNNERRRVYLDRLPMPYGQILPYLIQKGMI</sequence>